<dbReference type="InterPro" id="IPR001309">
    <property type="entry name" value="Pept_C14_p20"/>
</dbReference>
<dbReference type="Gene3D" id="3.40.50.1460">
    <property type="match status" value="1"/>
</dbReference>
<evidence type="ECO:0000313" key="4">
    <source>
        <dbReference type="Proteomes" id="UP001620626"/>
    </source>
</evidence>
<sequence length="689" mass="77930">MASSATSSYGNVELSTNLAELPYGLFAQLSSQFENECLWRLVFTDDDKNSPFYLGFDESDRCARMANCGAHLLRLLGNRGQTVKGFLSRLHSLAKVHGTKMDLPQLILRRRFCSVIWSRPEQVLVSVEGEASDRLRLQCKASAFPTPRYQWLEEGKAMDGANQSSLTIVRCHCTARNVFRCRAWNVVEEGHEWSDFYRAPGKTYHSELVSELVDLQQFLLPNGPNKNCDNCNKKEMEELCRLMLQQQNEAADQKGGGTTQIGQSNDQQMMMMMTTTQTEALVAADKVALIVSNRTYAPQMSNLITPHCDAETLAEVLQQLGFKTVTLGDLNLEEMRAMVCEYRKLLGEGVYAVFYFVGHGFEANGQCYLLPIGAPGEDYGPEHCLSMDWVMGQFRDFQPALNLILLDICRKFLPSNLDAFTAYAEEFRRGEVRVNRNSVYGYATSGGVGAYEVKGEQNGVFMKYLKRRIQQPIPLLDMLNKVRDVQIPELRSNLTKSRSLHDPLVYDGHTTSYDHHTYHWRTMHELPMPVTVDFAELGLQVTIWFDFCGHFTNKVYVFSSVDDMPTQSEEITYDQQQGNDNGTNARRLSSDSAKTHSQWALAHLAHLKFPEEFESSRPKICEDEVEGVSFCVLLSHLQRATDEIVCTVELRETESADDGEAKLAAKRECQILGHVLITRLGLARNGQNR</sequence>
<proteinExistence type="predicted"/>
<dbReference type="SUPFAM" id="SSF48726">
    <property type="entry name" value="Immunoglobulin"/>
    <property type="match status" value="1"/>
</dbReference>
<evidence type="ECO:0000313" key="3">
    <source>
        <dbReference type="EMBL" id="KAL3120851.1"/>
    </source>
</evidence>
<dbReference type="InterPro" id="IPR011600">
    <property type="entry name" value="Pept_C14_caspase"/>
</dbReference>
<dbReference type="Pfam" id="PF00656">
    <property type="entry name" value="Peptidase_C14"/>
    <property type="match status" value="1"/>
</dbReference>
<dbReference type="PANTHER" id="PTHR22576:SF37">
    <property type="entry name" value="MUCOSA-ASSOCIATED LYMPHOID TISSUE LYMPHOMA TRANSLOCATION PROTEIN 1"/>
    <property type="match status" value="1"/>
</dbReference>
<dbReference type="Pfam" id="PF13927">
    <property type="entry name" value="Ig_3"/>
    <property type="match status" value="1"/>
</dbReference>
<evidence type="ECO:0000259" key="2">
    <source>
        <dbReference type="PROSITE" id="PS50835"/>
    </source>
</evidence>
<dbReference type="InterPro" id="IPR013783">
    <property type="entry name" value="Ig-like_fold"/>
</dbReference>
<dbReference type="InterPro" id="IPR007110">
    <property type="entry name" value="Ig-like_dom"/>
</dbReference>
<name>A0ABD2M0B8_9BILA</name>
<reference evidence="3 4" key="1">
    <citation type="submission" date="2024-10" db="EMBL/GenBank/DDBJ databases">
        <authorList>
            <person name="Kim D."/>
        </authorList>
    </citation>
    <scope>NUCLEOTIDE SEQUENCE [LARGE SCALE GENOMIC DNA]</scope>
    <source>
        <strain evidence="3">BH-2024</strain>
    </source>
</reference>
<protein>
    <submittedName>
        <fullName evidence="3">Uncharacterized protein</fullName>
    </submittedName>
</protein>
<evidence type="ECO:0000259" key="1">
    <source>
        <dbReference type="PROSITE" id="PS50208"/>
    </source>
</evidence>
<feature type="domain" description="Ig-like" evidence="2">
    <location>
        <begin position="104"/>
        <end position="183"/>
    </location>
</feature>
<gene>
    <name evidence="3" type="ORF">niasHT_008143</name>
</gene>
<comment type="caution">
    <text evidence="3">The sequence shown here is derived from an EMBL/GenBank/DDBJ whole genome shotgun (WGS) entry which is preliminary data.</text>
</comment>
<dbReference type="PROSITE" id="PS50208">
    <property type="entry name" value="CASPASE_P20"/>
    <property type="match status" value="1"/>
</dbReference>
<dbReference type="AlphaFoldDB" id="A0ABD2M0B8"/>
<feature type="domain" description="Caspase family p20" evidence="1">
    <location>
        <begin position="284"/>
        <end position="410"/>
    </location>
</feature>
<organism evidence="3 4">
    <name type="scientific">Heterodera trifolii</name>
    <dbReference type="NCBI Taxonomy" id="157864"/>
    <lineage>
        <taxon>Eukaryota</taxon>
        <taxon>Metazoa</taxon>
        <taxon>Ecdysozoa</taxon>
        <taxon>Nematoda</taxon>
        <taxon>Chromadorea</taxon>
        <taxon>Rhabditida</taxon>
        <taxon>Tylenchina</taxon>
        <taxon>Tylenchomorpha</taxon>
        <taxon>Tylenchoidea</taxon>
        <taxon>Heteroderidae</taxon>
        <taxon>Heteroderinae</taxon>
        <taxon>Heterodera</taxon>
    </lineage>
</organism>
<dbReference type="InterPro" id="IPR029030">
    <property type="entry name" value="Caspase-like_dom_sf"/>
</dbReference>
<dbReference type="InterPro" id="IPR033540">
    <property type="entry name" value="MALT1_IG-like_dom_sf"/>
</dbReference>
<dbReference type="InterPro" id="IPR052039">
    <property type="entry name" value="Caspase-related_regulators"/>
</dbReference>
<dbReference type="Gene3D" id="2.60.40.3360">
    <property type="match status" value="1"/>
</dbReference>
<dbReference type="PROSITE" id="PS50835">
    <property type="entry name" value="IG_LIKE"/>
    <property type="match status" value="1"/>
</dbReference>
<dbReference type="EMBL" id="JBICBT010000207">
    <property type="protein sequence ID" value="KAL3120851.1"/>
    <property type="molecule type" value="Genomic_DNA"/>
</dbReference>
<dbReference type="PANTHER" id="PTHR22576">
    <property type="entry name" value="MUCOSA ASSOCIATED LYMPHOID TISSUE LYMPHOMA TRANSLOCATION PROTEIN 1/PARACASPASE"/>
    <property type="match status" value="1"/>
</dbReference>
<keyword evidence="4" id="KW-1185">Reference proteome</keyword>
<accession>A0ABD2M0B8</accession>
<dbReference type="Gene3D" id="2.60.40.10">
    <property type="entry name" value="Immunoglobulins"/>
    <property type="match status" value="1"/>
</dbReference>
<dbReference type="Proteomes" id="UP001620626">
    <property type="component" value="Unassembled WGS sequence"/>
</dbReference>
<dbReference type="InterPro" id="IPR036179">
    <property type="entry name" value="Ig-like_dom_sf"/>
</dbReference>
<dbReference type="SUPFAM" id="SSF52129">
    <property type="entry name" value="Caspase-like"/>
    <property type="match status" value="1"/>
</dbReference>